<evidence type="ECO:0000313" key="14">
    <source>
        <dbReference type="Proteomes" id="UP000541535"/>
    </source>
</evidence>
<dbReference type="PANTHER" id="PTHR48111">
    <property type="entry name" value="REGULATOR OF RPOS"/>
    <property type="match status" value="1"/>
</dbReference>
<dbReference type="SUPFAM" id="SSF46894">
    <property type="entry name" value="C-terminal effector domain of the bipartite response regulators"/>
    <property type="match status" value="1"/>
</dbReference>
<dbReference type="SUPFAM" id="SSF52172">
    <property type="entry name" value="CheY-like"/>
    <property type="match status" value="1"/>
</dbReference>
<dbReference type="GO" id="GO:0006355">
    <property type="term" value="P:regulation of DNA-templated transcription"/>
    <property type="evidence" value="ECO:0007669"/>
    <property type="project" value="InterPro"/>
</dbReference>
<evidence type="ECO:0000256" key="6">
    <source>
        <dbReference type="ARBA" id="ARBA00023125"/>
    </source>
</evidence>
<dbReference type="RefSeq" id="WP_183441132.1">
    <property type="nucleotide sequence ID" value="NZ_JACHXD010000005.1"/>
</dbReference>
<gene>
    <name evidence="13" type="ORF">FHS03_002353</name>
</gene>
<evidence type="ECO:0000259" key="12">
    <source>
        <dbReference type="PROSITE" id="PS51755"/>
    </source>
</evidence>
<keyword evidence="5" id="KW-0805">Transcription regulation</keyword>
<dbReference type="GO" id="GO:0000156">
    <property type="term" value="F:phosphorelay response regulator activity"/>
    <property type="evidence" value="ECO:0007669"/>
    <property type="project" value="TreeGrafter"/>
</dbReference>
<dbReference type="AlphaFoldDB" id="A0A7W5FU34"/>
<dbReference type="GO" id="GO:0000976">
    <property type="term" value="F:transcription cis-regulatory region binding"/>
    <property type="evidence" value="ECO:0007669"/>
    <property type="project" value="TreeGrafter"/>
</dbReference>
<sequence>MFCKDKDLGSAARTRRQGHHSPAPQRPASLLLVEEDMEFSRMLSLYLRGQGFQVATEMDGADGIGAALAREYDAIILGATLPSVDGIAVLRQIRRYRDVPVIMLTAEGGRAERIAGLELGADDYLDKPCDPRELAARLRAVLRRQTRAGGMASALAMGGLVLYPQFRKAYQNEEALPLTAAEFNVLQLLLQAGGTVLSKDELTRHALGRRRESYDRSVDVHISKIRHKLQAGSGHAVEIETVRGVGYCLRTAP</sequence>
<keyword evidence="6 9" id="KW-0238">DNA-binding</keyword>
<dbReference type="GO" id="GO:0032993">
    <property type="term" value="C:protein-DNA complex"/>
    <property type="evidence" value="ECO:0007669"/>
    <property type="project" value="TreeGrafter"/>
</dbReference>
<evidence type="ECO:0000256" key="9">
    <source>
        <dbReference type="PROSITE-ProRule" id="PRU01091"/>
    </source>
</evidence>
<dbReference type="InterPro" id="IPR011006">
    <property type="entry name" value="CheY-like_superfamily"/>
</dbReference>
<dbReference type="EMBL" id="JACHXD010000005">
    <property type="protein sequence ID" value="MBB3119302.1"/>
    <property type="molecule type" value="Genomic_DNA"/>
</dbReference>
<dbReference type="SMART" id="SM00448">
    <property type="entry name" value="REC"/>
    <property type="match status" value="1"/>
</dbReference>
<protein>
    <submittedName>
        <fullName evidence="13">Two-component system OmpR family response regulator</fullName>
    </submittedName>
</protein>
<dbReference type="Gene3D" id="3.40.50.2300">
    <property type="match status" value="1"/>
</dbReference>
<dbReference type="CDD" id="cd00383">
    <property type="entry name" value="trans_reg_C"/>
    <property type="match status" value="1"/>
</dbReference>
<dbReference type="Gene3D" id="6.10.250.690">
    <property type="match status" value="1"/>
</dbReference>
<dbReference type="InterPro" id="IPR001789">
    <property type="entry name" value="Sig_transdc_resp-reg_receiver"/>
</dbReference>
<feature type="domain" description="OmpR/PhoB-type" evidence="12">
    <location>
        <begin position="152"/>
        <end position="251"/>
    </location>
</feature>
<accession>A0A7W5FU34</accession>
<evidence type="ECO:0000256" key="2">
    <source>
        <dbReference type="ARBA" id="ARBA00022490"/>
    </source>
</evidence>
<evidence type="ECO:0000256" key="1">
    <source>
        <dbReference type="ARBA" id="ARBA00004496"/>
    </source>
</evidence>
<dbReference type="SMART" id="SM00862">
    <property type="entry name" value="Trans_reg_C"/>
    <property type="match status" value="1"/>
</dbReference>
<organism evidence="13 14">
    <name type="scientific">Pseudoduganella violacea</name>
    <dbReference type="NCBI Taxonomy" id="1715466"/>
    <lineage>
        <taxon>Bacteria</taxon>
        <taxon>Pseudomonadati</taxon>
        <taxon>Pseudomonadota</taxon>
        <taxon>Betaproteobacteria</taxon>
        <taxon>Burkholderiales</taxon>
        <taxon>Oxalobacteraceae</taxon>
        <taxon>Telluria group</taxon>
        <taxon>Pseudoduganella</taxon>
    </lineage>
</organism>
<dbReference type="Pfam" id="PF00072">
    <property type="entry name" value="Response_reg"/>
    <property type="match status" value="1"/>
</dbReference>
<keyword evidence="4" id="KW-0902">Two-component regulatory system</keyword>
<dbReference type="InterPro" id="IPR016032">
    <property type="entry name" value="Sig_transdc_resp-reg_C-effctor"/>
</dbReference>
<evidence type="ECO:0000256" key="8">
    <source>
        <dbReference type="PROSITE-ProRule" id="PRU00169"/>
    </source>
</evidence>
<dbReference type="Proteomes" id="UP000541535">
    <property type="component" value="Unassembled WGS sequence"/>
</dbReference>
<dbReference type="InterPro" id="IPR001867">
    <property type="entry name" value="OmpR/PhoB-type_DNA-bd"/>
</dbReference>
<evidence type="ECO:0000259" key="11">
    <source>
        <dbReference type="PROSITE" id="PS50110"/>
    </source>
</evidence>
<keyword evidence="2" id="KW-0963">Cytoplasm</keyword>
<dbReference type="GO" id="GO:0005829">
    <property type="term" value="C:cytosol"/>
    <property type="evidence" value="ECO:0007669"/>
    <property type="project" value="TreeGrafter"/>
</dbReference>
<feature type="domain" description="Response regulatory" evidence="11">
    <location>
        <begin position="29"/>
        <end position="142"/>
    </location>
</feature>
<dbReference type="PROSITE" id="PS50110">
    <property type="entry name" value="RESPONSE_REGULATORY"/>
    <property type="match status" value="1"/>
</dbReference>
<evidence type="ECO:0000256" key="10">
    <source>
        <dbReference type="SAM" id="MobiDB-lite"/>
    </source>
</evidence>
<evidence type="ECO:0000256" key="4">
    <source>
        <dbReference type="ARBA" id="ARBA00023012"/>
    </source>
</evidence>
<dbReference type="InterPro" id="IPR036388">
    <property type="entry name" value="WH-like_DNA-bd_sf"/>
</dbReference>
<feature type="region of interest" description="Disordered" evidence="10">
    <location>
        <begin position="1"/>
        <end position="27"/>
    </location>
</feature>
<dbReference type="Pfam" id="PF00486">
    <property type="entry name" value="Trans_reg_C"/>
    <property type="match status" value="1"/>
</dbReference>
<evidence type="ECO:0000256" key="3">
    <source>
        <dbReference type="ARBA" id="ARBA00022553"/>
    </source>
</evidence>
<keyword evidence="7" id="KW-0804">Transcription</keyword>
<comment type="subcellular location">
    <subcellularLocation>
        <location evidence="1">Cytoplasm</location>
    </subcellularLocation>
</comment>
<evidence type="ECO:0000313" key="13">
    <source>
        <dbReference type="EMBL" id="MBB3119302.1"/>
    </source>
</evidence>
<comment type="caution">
    <text evidence="13">The sequence shown here is derived from an EMBL/GenBank/DDBJ whole genome shotgun (WGS) entry which is preliminary data.</text>
</comment>
<proteinExistence type="predicted"/>
<name>A0A7W5FU34_9BURK</name>
<feature type="DNA-binding region" description="OmpR/PhoB-type" evidence="9">
    <location>
        <begin position="152"/>
        <end position="251"/>
    </location>
</feature>
<evidence type="ECO:0000256" key="5">
    <source>
        <dbReference type="ARBA" id="ARBA00023015"/>
    </source>
</evidence>
<keyword evidence="3" id="KW-0597">Phosphoprotein</keyword>
<dbReference type="InterPro" id="IPR039420">
    <property type="entry name" value="WalR-like"/>
</dbReference>
<comment type="caution">
    <text evidence="8">Lacks conserved residue(s) required for the propagation of feature annotation.</text>
</comment>
<dbReference type="PANTHER" id="PTHR48111:SF39">
    <property type="entry name" value="TRANSCRIPTIONAL REGULATORY PROTEIN CPXR"/>
    <property type="match status" value="1"/>
</dbReference>
<reference evidence="13 14" key="1">
    <citation type="submission" date="2020-08" db="EMBL/GenBank/DDBJ databases">
        <title>Genomic Encyclopedia of Type Strains, Phase III (KMG-III): the genomes of soil and plant-associated and newly described type strains.</title>
        <authorList>
            <person name="Whitman W."/>
        </authorList>
    </citation>
    <scope>NUCLEOTIDE SEQUENCE [LARGE SCALE GENOMIC DNA]</scope>
    <source>
        <strain evidence="13 14">CECT 8897</strain>
    </source>
</reference>
<dbReference type="Gene3D" id="1.10.10.10">
    <property type="entry name" value="Winged helix-like DNA-binding domain superfamily/Winged helix DNA-binding domain"/>
    <property type="match status" value="1"/>
</dbReference>
<keyword evidence="14" id="KW-1185">Reference proteome</keyword>
<evidence type="ECO:0000256" key="7">
    <source>
        <dbReference type="ARBA" id="ARBA00023163"/>
    </source>
</evidence>
<dbReference type="PROSITE" id="PS51755">
    <property type="entry name" value="OMPR_PHOB"/>
    <property type="match status" value="1"/>
</dbReference>